<accession>C5LN35</accession>
<dbReference type="GO" id="GO:0008270">
    <property type="term" value="F:zinc ion binding"/>
    <property type="evidence" value="ECO:0007669"/>
    <property type="project" value="UniProtKB-KW"/>
</dbReference>
<name>C5LN35_PERM5</name>
<dbReference type="OMA" id="EFHASEN"/>
<keyword evidence="1" id="KW-0863">Zinc-finger</keyword>
<dbReference type="GeneID" id="9040442"/>
<sequence length="852" mass="94290">MAPANSVKYGPLWRTITFHQFGLNVDDPKGLGRDNFWPSTLTADVESLVGYKLTSIFTSGRGRAKQRVYRCAAHRDCKRQVKVDFRPPHFADIFISERDHSGEEITHTPTGNIKLPQDMQAKVDDLLKEKTPMQVFAKMRDIFGRSWDDIVMLYTPPKIQQYLANHRKHILRRDGQRATTFDDLLEEVRLQDFKKLTTTDLSNIAEQLRGTPLNARHSSPLLGHWYELSIERREDKPRKSSVVISSRGAVASLFNATDPTAQFLRKGPATNIFKPAGLTICIDGHFRSFRSGSICVIILSAMRIANPNAKQLRNAACPLLVCPSLTENKQAVRHMLEVFQRMAMAFHKSPILPVRLVSDSAPAIVRGTKMCFPNIVAQRCHFHAKQRVDRAPAPLEGNKSSYKNFVRTRLDWLLICAGTAMYQMYAQLALDAIYERYGLEAMRLWQSSWLQVQDFGVIHSSVCPLEILNLSAPLSTTSSTSNLAESVFSRLRTFLDFSRCKTISGDRGYVHKLRSFLSTYIDTGAATRVDGAARACLDHLLPIQEVKARDRLRSALTRGVTICHPFLVSFPGVAKPLRVYVVSSSKKPAGDIVEARRRLNVAINPAGINGLYNDFQAFEREIILNFLVVDTTENPSSCSMWLCSCPSYASFTTCSHQYIAAHALDGDLGGNGFSSIPLVTVNWPGRPSKSQGPLRRHATDIRCQRQAASQGSSAPSNPMSFSHSGVANAPQASRASTSSPSNPMSFSHSGVANAHQESHASTFVLSSLSQSMAEKSERMKKTTAGGETADSSPSRAVTKPSTVGGCGGSTTSNAEMDLTARQGVSQDVLGKRKIRTPSWWDVKTVGIKIRRK</sequence>
<feature type="domain" description="SWIM-type" evidence="3">
    <location>
        <begin position="626"/>
        <end position="665"/>
    </location>
</feature>
<feature type="compositionally biased region" description="Polar residues" evidence="2">
    <location>
        <begin position="706"/>
        <end position="725"/>
    </location>
</feature>
<dbReference type="Proteomes" id="UP000007800">
    <property type="component" value="Unassembled WGS sequence"/>
</dbReference>
<evidence type="ECO:0000256" key="2">
    <source>
        <dbReference type="SAM" id="MobiDB-lite"/>
    </source>
</evidence>
<keyword evidence="5" id="KW-1185">Reference proteome</keyword>
<evidence type="ECO:0000313" key="5">
    <source>
        <dbReference type="Proteomes" id="UP000007800"/>
    </source>
</evidence>
<feature type="region of interest" description="Disordered" evidence="2">
    <location>
        <begin position="767"/>
        <end position="813"/>
    </location>
</feature>
<reference evidence="4 5" key="1">
    <citation type="submission" date="2008-07" db="EMBL/GenBank/DDBJ databases">
        <authorList>
            <person name="El-Sayed N."/>
            <person name="Caler E."/>
            <person name="Inman J."/>
            <person name="Amedeo P."/>
            <person name="Hass B."/>
            <person name="Wortman J."/>
        </authorList>
    </citation>
    <scope>NUCLEOTIDE SEQUENCE [LARGE SCALE GENOMIC DNA]</scope>
    <source>
        <strain evidence="5">ATCC 50983 / TXsc</strain>
    </source>
</reference>
<dbReference type="InterPro" id="IPR007527">
    <property type="entry name" value="Znf_SWIM"/>
</dbReference>
<evidence type="ECO:0000313" key="4">
    <source>
        <dbReference type="EMBL" id="EER01834.1"/>
    </source>
</evidence>
<keyword evidence="1" id="KW-0479">Metal-binding</keyword>
<evidence type="ECO:0000256" key="1">
    <source>
        <dbReference type="PROSITE-ProRule" id="PRU00325"/>
    </source>
</evidence>
<gene>
    <name evidence="4" type="ORF">Pmar_PMAR028284</name>
</gene>
<dbReference type="PROSITE" id="PS50966">
    <property type="entry name" value="ZF_SWIM"/>
    <property type="match status" value="1"/>
</dbReference>
<dbReference type="InParanoid" id="C5LN35"/>
<evidence type="ECO:0000259" key="3">
    <source>
        <dbReference type="PROSITE" id="PS50966"/>
    </source>
</evidence>
<feature type="region of interest" description="Disordered" evidence="2">
    <location>
        <begin position="684"/>
        <end position="753"/>
    </location>
</feature>
<dbReference type="EMBL" id="GG683700">
    <property type="protein sequence ID" value="EER01834.1"/>
    <property type="molecule type" value="Genomic_DNA"/>
</dbReference>
<organism evidence="5">
    <name type="scientific">Perkinsus marinus (strain ATCC 50983 / TXsc)</name>
    <dbReference type="NCBI Taxonomy" id="423536"/>
    <lineage>
        <taxon>Eukaryota</taxon>
        <taxon>Sar</taxon>
        <taxon>Alveolata</taxon>
        <taxon>Perkinsozoa</taxon>
        <taxon>Perkinsea</taxon>
        <taxon>Perkinsida</taxon>
        <taxon>Perkinsidae</taxon>
        <taxon>Perkinsus</taxon>
    </lineage>
</organism>
<keyword evidence="1" id="KW-0862">Zinc</keyword>
<dbReference type="OrthoDB" id="10314223at2759"/>
<proteinExistence type="predicted"/>
<dbReference type="AlphaFoldDB" id="C5LN35"/>
<dbReference type="RefSeq" id="XP_002769116.1">
    <property type="nucleotide sequence ID" value="XM_002769070.1"/>
</dbReference>
<feature type="compositionally biased region" description="Low complexity" evidence="2">
    <location>
        <begin position="729"/>
        <end position="749"/>
    </location>
</feature>
<protein>
    <recommendedName>
        <fullName evidence="3">SWIM-type domain-containing protein</fullName>
    </recommendedName>
</protein>